<dbReference type="PRINTS" id="PR00035">
    <property type="entry name" value="HTHGNTR"/>
</dbReference>
<dbReference type="InterPro" id="IPR036390">
    <property type="entry name" value="WH_DNA-bd_sf"/>
</dbReference>
<dbReference type="InterPro" id="IPR008920">
    <property type="entry name" value="TF_FadR/GntR_C"/>
</dbReference>
<evidence type="ECO:0000313" key="6">
    <source>
        <dbReference type="Proteomes" id="UP000031030"/>
    </source>
</evidence>
<dbReference type="Pfam" id="PF00392">
    <property type="entry name" value="GntR"/>
    <property type="match status" value="1"/>
</dbReference>
<dbReference type="Gene3D" id="1.20.120.530">
    <property type="entry name" value="GntR ligand-binding domain-like"/>
    <property type="match status" value="1"/>
</dbReference>
<dbReference type="InterPro" id="IPR011711">
    <property type="entry name" value="GntR_C"/>
</dbReference>
<keyword evidence="1" id="KW-0805">Transcription regulation</keyword>
<dbReference type="SUPFAM" id="SSF48008">
    <property type="entry name" value="GntR ligand-binding domain-like"/>
    <property type="match status" value="1"/>
</dbReference>
<evidence type="ECO:0000313" key="5">
    <source>
        <dbReference type="EMBL" id="KHK99984.1"/>
    </source>
</evidence>
<dbReference type="InterPro" id="IPR036388">
    <property type="entry name" value="WH-like_DNA-bd_sf"/>
</dbReference>
<protein>
    <recommendedName>
        <fullName evidence="4">HTH gntR-type domain-containing protein</fullName>
    </recommendedName>
</protein>
<dbReference type="PANTHER" id="PTHR43537:SF47">
    <property type="entry name" value="REGULATORY PROTEIN GNTR HTH"/>
    <property type="match status" value="1"/>
</dbReference>
<keyword evidence="6" id="KW-1185">Reference proteome</keyword>
<keyword evidence="2" id="KW-0238">DNA-binding</keyword>
<feature type="domain" description="HTH gntR-type" evidence="4">
    <location>
        <begin position="7"/>
        <end position="75"/>
    </location>
</feature>
<organism evidence="5 6">
    <name type="scientific">Microbacterium mangrovi</name>
    <dbReference type="NCBI Taxonomy" id="1348253"/>
    <lineage>
        <taxon>Bacteria</taxon>
        <taxon>Bacillati</taxon>
        <taxon>Actinomycetota</taxon>
        <taxon>Actinomycetes</taxon>
        <taxon>Micrococcales</taxon>
        <taxon>Microbacteriaceae</taxon>
        <taxon>Microbacterium</taxon>
    </lineage>
</organism>
<dbReference type="CDD" id="cd07377">
    <property type="entry name" value="WHTH_GntR"/>
    <property type="match status" value="1"/>
</dbReference>
<name>A0A0B2A9Y4_9MICO</name>
<dbReference type="GO" id="GO:0003700">
    <property type="term" value="F:DNA-binding transcription factor activity"/>
    <property type="evidence" value="ECO:0007669"/>
    <property type="project" value="InterPro"/>
</dbReference>
<dbReference type="EMBL" id="JTDK01000001">
    <property type="protein sequence ID" value="KHK99984.1"/>
    <property type="molecule type" value="Genomic_DNA"/>
</dbReference>
<dbReference type="PANTHER" id="PTHR43537">
    <property type="entry name" value="TRANSCRIPTIONAL REGULATOR, GNTR FAMILY"/>
    <property type="match status" value="1"/>
</dbReference>
<dbReference type="SMART" id="SM00345">
    <property type="entry name" value="HTH_GNTR"/>
    <property type="match status" value="1"/>
</dbReference>
<gene>
    <name evidence="5" type="ORF">LK09_01320</name>
</gene>
<comment type="caution">
    <text evidence="5">The sequence shown here is derived from an EMBL/GenBank/DDBJ whole genome shotgun (WGS) entry which is preliminary data.</text>
</comment>
<evidence type="ECO:0000256" key="3">
    <source>
        <dbReference type="ARBA" id="ARBA00023163"/>
    </source>
</evidence>
<keyword evidence="3" id="KW-0804">Transcription</keyword>
<evidence type="ECO:0000259" key="4">
    <source>
        <dbReference type="PROSITE" id="PS50949"/>
    </source>
</evidence>
<evidence type="ECO:0000256" key="2">
    <source>
        <dbReference type="ARBA" id="ARBA00023125"/>
    </source>
</evidence>
<dbReference type="Gene3D" id="1.10.10.10">
    <property type="entry name" value="Winged helix-like DNA-binding domain superfamily/Winged helix DNA-binding domain"/>
    <property type="match status" value="1"/>
</dbReference>
<sequence>MKPIERRSLVDTVVSALQAQIASGEWDVDDRIPTEAELVAQLGVSRSSVREGVRSLVQLGLLETRQGDGTYVVAKDPTQVALRRALTGADSREVMRVRQALDALAAREAAFNRTEDDVAHLTAQLRARTAAAKRGDEVAFTRHDVAFHIGVVAASHNALLAGIYASFDASLHAAVLSNAAPSMAIDGTPADEHEALLRAIADGEPDAAGAAALAVVVRSEQLMEGGGLH</sequence>
<accession>A0A0B2A9Y4</accession>
<reference evidence="5 6" key="1">
    <citation type="submission" date="2014-11" db="EMBL/GenBank/DDBJ databases">
        <title>Genome sequence of Microbacterium mangrovi MUSC 115(T).</title>
        <authorList>
            <person name="Lee L.-H."/>
        </authorList>
    </citation>
    <scope>NUCLEOTIDE SEQUENCE [LARGE SCALE GENOMIC DNA]</scope>
    <source>
        <strain evidence="5 6">MUSC 115</strain>
    </source>
</reference>
<proteinExistence type="predicted"/>
<dbReference type="SUPFAM" id="SSF46785">
    <property type="entry name" value="Winged helix' DNA-binding domain"/>
    <property type="match status" value="1"/>
</dbReference>
<dbReference type="GO" id="GO:0003677">
    <property type="term" value="F:DNA binding"/>
    <property type="evidence" value="ECO:0007669"/>
    <property type="project" value="UniProtKB-KW"/>
</dbReference>
<dbReference type="Proteomes" id="UP000031030">
    <property type="component" value="Unassembled WGS sequence"/>
</dbReference>
<evidence type="ECO:0000256" key="1">
    <source>
        <dbReference type="ARBA" id="ARBA00023015"/>
    </source>
</evidence>
<dbReference type="InterPro" id="IPR000524">
    <property type="entry name" value="Tscrpt_reg_HTH_GntR"/>
</dbReference>
<dbReference type="Pfam" id="PF07729">
    <property type="entry name" value="FCD"/>
    <property type="match status" value="1"/>
</dbReference>
<dbReference type="RefSeq" id="WP_039394596.1">
    <property type="nucleotide sequence ID" value="NZ_JTDK01000001.1"/>
</dbReference>
<dbReference type="AlphaFoldDB" id="A0A0B2A9Y4"/>
<dbReference type="STRING" id="1348253.LK09_01320"/>
<dbReference type="PROSITE" id="PS50949">
    <property type="entry name" value="HTH_GNTR"/>
    <property type="match status" value="1"/>
</dbReference>
<dbReference type="SMART" id="SM00895">
    <property type="entry name" value="FCD"/>
    <property type="match status" value="1"/>
</dbReference>